<evidence type="ECO:0000256" key="1">
    <source>
        <dbReference type="SAM" id="MobiDB-lite"/>
    </source>
</evidence>
<name>A0AAD9CS26_PAPLA</name>
<dbReference type="EMBL" id="JAODAN010000012">
    <property type="protein sequence ID" value="KAK1920821.1"/>
    <property type="molecule type" value="Genomic_DNA"/>
</dbReference>
<accession>A0AAD9CS26</accession>
<feature type="compositionally biased region" description="Pro residues" evidence="1">
    <location>
        <begin position="33"/>
        <end position="52"/>
    </location>
</feature>
<keyword evidence="3" id="KW-1185">Reference proteome</keyword>
<dbReference type="AlphaFoldDB" id="A0AAD9CS26"/>
<organism evidence="2 3">
    <name type="scientific">Papiliotrema laurentii</name>
    <name type="common">Cryptococcus laurentii</name>
    <dbReference type="NCBI Taxonomy" id="5418"/>
    <lineage>
        <taxon>Eukaryota</taxon>
        <taxon>Fungi</taxon>
        <taxon>Dikarya</taxon>
        <taxon>Basidiomycota</taxon>
        <taxon>Agaricomycotina</taxon>
        <taxon>Tremellomycetes</taxon>
        <taxon>Tremellales</taxon>
        <taxon>Rhynchogastremaceae</taxon>
        <taxon>Papiliotrema</taxon>
    </lineage>
</organism>
<evidence type="ECO:0000313" key="3">
    <source>
        <dbReference type="Proteomes" id="UP001182556"/>
    </source>
</evidence>
<dbReference type="Proteomes" id="UP001182556">
    <property type="component" value="Unassembled WGS sequence"/>
</dbReference>
<gene>
    <name evidence="2" type="ORF">DB88DRAFT_501167</name>
</gene>
<protein>
    <submittedName>
        <fullName evidence="2">Uncharacterized protein</fullName>
    </submittedName>
</protein>
<evidence type="ECO:0000313" key="2">
    <source>
        <dbReference type="EMBL" id="KAK1920821.1"/>
    </source>
</evidence>
<reference evidence="2" key="1">
    <citation type="submission" date="2023-02" db="EMBL/GenBank/DDBJ databases">
        <title>Identification and recombinant expression of a fungal hydrolase from Papiliotrema laurentii that hydrolyzes apple cutin and clears colloidal polyester polyurethane.</title>
        <authorList>
            <consortium name="DOE Joint Genome Institute"/>
            <person name="Roman V.A."/>
            <person name="Bojanowski C."/>
            <person name="Crable B.R."/>
            <person name="Wagner D.N."/>
            <person name="Hung C.S."/>
            <person name="Nadeau L.J."/>
            <person name="Schratz L."/>
            <person name="Haridas S."/>
            <person name="Pangilinan J."/>
            <person name="Lipzen A."/>
            <person name="Na H."/>
            <person name="Yan M."/>
            <person name="Ng V."/>
            <person name="Grigoriev I.V."/>
            <person name="Spatafora J.W."/>
            <person name="Barlow D."/>
            <person name="Biffinger J."/>
            <person name="Kelley-Loughnane N."/>
            <person name="Varaljay V.A."/>
            <person name="Crookes-Goodson W.J."/>
        </authorList>
    </citation>
    <scope>NUCLEOTIDE SEQUENCE</scope>
    <source>
        <strain evidence="2">5307AH</strain>
    </source>
</reference>
<feature type="compositionally biased region" description="Polar residues" evidence="1">
    <location>
        <begin position="53"/>
        <end position="65"/>
    </location>
</feature>
<comment type="caution">
    <text evidence="2">The sequence shown here is derived from an EMBL/GenBank/DDBJ whole genome shotgun (WGS) entry which is preliminary data.</text>
</comment>
<sequence length="231" mass="25116">MGGSASKGARQLPKSIPTTTRSAPEWAKTSVPSDPPPPPSRPTARPSIPPSSQPNSTYRDSTSDLNHGRLERGSGISSDEPAGRPIGRSTTHFSGEKDDVVRRDALDPHFAANLSRLGPVQINEAGTFIPTQSSAQKTLTARRQNLEASSSDIPPPGHLNAQLLSQLLDDLKSVKTKEQVDRLYDRFGMSEEQMRVLRRWVNSPSVGSVDTVNVDGDEVTEMKAVWLEKQV</sequence>
<proteinExistence type="predicted"/>
<feature type="region of interest" description="Disordered" evidence="1">
    <location>
        <begin position="1"/>
        <end position="99"/>
    </location>
</feature>